<evidence type="ECO:0000313" key="2">
    <source>
        <dbReference type="Proteomes" id="UP001501920"/>
    </source>
</evidence>
<evidence type="ECO:0000313" key="1">
    <source>
        <dbReference type="Ensembl" id="ENSPNAP00000003298.1"/>
    </source>
</evidence>
<proteinExistence type="predicted"/>
<name>A0A3B4BUI4_PYGNA</name>
<reference evidence="1 2" key="1">
    <citation type="submission" date="2020-10" db="EMBL/GenBank/DDBJ databases">
        <title>Pygocentrus nattereri (red-bellied piranha) genome, fPygNat1, primary haplotype.</title>
        <authorList>
            <person name="Myers G."/>
            <person name="Meyer A."/>
            <person name="Karagic N."/>
            <person name="Pippel M."/>
            <person name="Winkler S."/>
            <person name="Tracey A."/>
            <person name="Wood J."/>
            <person name="Formenti G."/>
            <person name="Howe K."/>
            <person name="Fedrigo O."/>
            <person name="Jarvis E.D."/>
        </authorList>
    </citation>
    <scope>NUCLEOTIDE SEQUENCE [LARGE SCALE GENOMIC DNA]</scope>
</reference>
<dbReference type="Ensembl" id="ENSPNAT00000008960.2">
    <property type="protein sequence ID" value="ENSPNAP00000003298.1"/>
    <property type="gene ID" value="ENSPNAG00000009714.2"/>
</dbReference>
<sequence length="95" mass="10589">MERAFNFKLLVPPRASLAQVSAVKPQDSGLFEESNKTSLPFSNTNMVLPTKSPKIGKKVHELILTHEILMLQCNTYNSVKICIGNNDSEMIVKTL</sequence>
<reference evidence="1" key="2">
    <citation type="submission" date="2025-08" db="UniProtKB">
        <authorList>
            <consortium name="Ensembl"/>
        </authorList>
    </citation>
    <scope>IDENTIFICATION</scope>
</reference>
<dbReference type="AlphaFoldDB" id="A0A3B4BUI4"/>
<keyword evidence="2" id="KW-1185">Reference proteome</keyword>
<organism evidence="1 2">
    <name type="scientific">Pygocentrus nattereri</name>
    <name type="common">Red-bellied piranha</name>
    <dbReference type="NCBI Taxonomy" id="42514"/>
    <lineage>
        <taxon>Eukaryota</taxon>
        <taxon>Metazoa</taxon>
        <taxon>Chordata</taxon>
        <taxon>Craniata</taxon>
        <taxon>Vertebrata</taxon>
        <taxon>Euteleostomi</taxon>
        <taxon>Actinopterygii</taxon>
        <taxon>Neopterygii</taxon>
        <taxon>Teleostei</taxon>
        <taxon>Ostariophysi</taxon>
        <taxon>Characiformes</taxon>
        <taxon>Characoidei</taxon>
        <taxon>Pygocentrus</taxon>
    </lineage>
</organism>
<protein>
    <submittedName>
        <fullName evidence="1">Uncharacterized protein</fullName>
    </submittedName>
</protein>
<dbReference type="Proteomes" id="UP001501920">
    <property type="component" value="Chromosome 26"/>
</dbReference>
<accession>A0A3B4BUI4</accession>
<reference evidence="1" key="3">
    <citation type="submission" date="2025-09" db="UniProtKB">
        <authorList>
            <consortium name="Ensembl"/>
        </authorList>
    </citation>
    <scope>IDENTIFICATION</scope>
</reference>